<dbReference type="GO" id="GO:0003825">
    <property type="term" value="F:alpha,alpha-trehalose-phosphate synthase (UDP-forming) activity"/>
    <property type="evidence" value="ECO:0007669"/>
    <property type="project" value="UniProtKB-EC"/>
</dbReference>
<dbReference type="PANTHER" id="PTHR10788:SF106">
    <property type="entry name" value="BCDNA.GH08860"/>
    <property type="match status" value="1"/>
</dbReference>
<evidence type="ECO:0000256" key="3">
    <source>
        <dbReference type="ARBA" id="ARBA00022679"/>
    </source>
</evidence>
<keyword evidence="3" id="KW-0808">Transferase</keyword>
<organism evidence="5 6">
    <name type="scientific">Verticillium nonalfalfae</name>
    <dbReference type="NCBI Taxonomy" id="1051616"/>
    <lineage>
        <taxon>Eukaryota</taxon>
        <taxon>Fungi</taxon>
        <taxon>Dikarya</taxon>
        <taxon>Ascomycota</taxon>
        <taxon>Pezizomycotina</taxon>
        <taxon>Sordariomycetes</taxon>
        <taxon>Hypocreomycetidae</taxon>
        <taxon>Glomerellales</taxon>
        <taxon>Plectosphaerellaceae</taxon>
        <taxon>Verticillium</taxon>
    </lineage>
</organism>
<dbReference type="GO" id="GO:0005992">
    <property type="term" value="P:trehalose biosynthetic process"/>
    <property type="evidence" value="ECO:0007669"/>
    <property type="project" value="InterPro"/>
</dbReference>
<dbReference type="Gene3D" id="3.40.50.2000">
    <property type="entry name" value="Glycogen Phosphorylase B"/>
    <property type="match status" value="2"/>
</dbReference>
<dbReference type="GO" id="GO:0005946">
    <property type="term" value="C:alpha,alpha-trehalose-phosphate synthase complex (UDP-forming)"/>
    <property type="evidence" value="ECO:0007669"/>
    <property type="project" value="TreeGrafter"/>
</dbReference>
<dbReference type="STRING" id="1051616.A0A3M9Y3X4"/>
<dbReference type="Proteomes" id="UP000267145">
    <property type="component" value="Unassembled WGS sequence"/>
</dbReference>
<dbReference type="CDD" id="cd03788">
    <property type="entry name" value="GT20_TPS"/>
    <property type="match status" value="1"/>
</dbReference>
<name>A0A3M9Y3X4_9PEZI</name>
<dbReference type="Pfam" id="PF00982">
    <property type="entry name" value="Glyco_transf_20"/>
    <property type="match status" value="1"/>
</dbReference>
<dbReference type="GO" id="GO:0034605">
    <property type="term" value="P:cellular response to heat"/>
    <property type="evidence" value="ECO:0007669"/>
    <property type="project" value="TreeGrafter"/>
</dbReference>
<dbReference type="AlphaFoldDB" id="A0A3M9Y3X4"/>
<evidence type="ECO:0000313" key="6">
    <source>
        <dbReference type="Proteomes" id="UP000267145"/>
    </source>
</evidence>
<sequence>MPALLEQDAAPPGRLLLLSNRLPITIKREEDGNYQFSMSSGGLVTGLSGLSKTTSFQWYGWPGLEVPEAEVAGMKQRLKDEYGAHPVFVDDDLADRHYNGFSNSILWPLFHYHPGEITFDESAWAAYQEVNRLFAKTVIKDVQDGDLIWVHDYHLMLLPEMLREEMGNSKKNVKIGFFLHTPFPSSEIYHYARHFLSSCSRILSTPTTPNGVEFKGRFVTVGAFPIGIDPEKFVEGLQKPVVQRRIEALKRKFEGVKLIVGVDRLDYIKGVPQKLHALEVFLTEHPEWIGRIVLVQVAIPSRQDVEEYQNLRAVVNELVGRINGRFGTIEFMPIHFLHQSVSFEELTALYAVSDVCLVSSTRDGMNLVSYEYIATQRERHGVMVLSEFTGAAQSLSGSLIVNPWNTEELANALHDAVTMSPEQREANYKKLERYVFKYTSAWWGQSFVNEMTRLSSDASHQPKAIGNVAGSVAAGAQAVKGAVEGIFNSEDAKAEAEKEAA</sequence>
<reference evidence="5 6" key="1">
    <citation type="submission" date="2018-10" db="EMBL/GenBank/DDBJ databases">
        <title>Genome sequence of Verticillium nonalfalfae VnAa140.</title>
        <authorList>
            <person name="Stajich J.E."/>
            <person name="Kasson M.T."/>
        </authorList>
    </citation>
    <scope>NUCLEOTIDE SEQUENCE [LARGE SCALE GENOMIC DNA]</scope>
    <source>
        <strain evidence="5 6">VnAa140</strain>
    </source>
</reference>
<keyword evidence="2" id="KW-0328">Glycosyltransferase</keyword>
<proteinExistence type="predicted"/>
<dbReference type="RefSeq" id="XP_028492306.1">
    <property type="nucleotide sequence ID" value="XM_028635135.1"/>
</dbReference>
<dbReference type="GeneID" id="39604576"/>
<dbReference type="SUPFAM" id="SSF53756">
    <property type="entry name" value="UDP-Glycosyltransferase/glycogen phosphorylase"/>
    <property type="match status" value="1"/>
</dbReference>
<comment type="catalytic activity">
    <reaction evidence="4">
        <text>D-glucose 6-phosphate + UDP-alpha-D-glucose = alpha,alpha-trehalose 6-phosphate + UDP + H(+)</text>
        <dbReference type="Rhea" id="RHEA:18889"/>
        <dbReference type="ChEBI" id="CHEBI:15378"/>
        <dbReference type="ChEBI" id="CHEBI:58223"/>
        <dbReference type="ChEBI" id="CHEBI:58429"/>
        <dbReference type="ChEBI" id="CHEBI:58885"/>
        <dbReference type="ChEBI" id="CHEBI:61548"/>
        <dbReference type="EC" id="2.4.1.15"/>
    </reaction>
</comment>
<gene>
    <name evidence="5" type="primary">TPS1</name>
    <name evidence="5" type="ORF">D7B24_000887</name>
</gene>
<protein>
    <recommendedName>
        <fullName evidence="1">alpha,alpha-trehalose-phosphate synthase (UDP-forming)</fullName>
        <ecNumber evidence="1">2.4.1.15</ecNumber>
    </recommendedName>
</protein>
<dbReference type="GO" id="GO:0005829">
    <property type="term" value="C:cytosol"/>
    <property type="evidence" value="ECO:0007669"/>
    <property type="project" value="TreeGrafter"/>
</dbReference>
<evidence type="ECO:0000256" key="2">
    <source>
        <dbReference type="ARBA" id="ARBA00022676"/>
    </source>
</evidence>
<evidence type="ECO:0000256" key="4">
    <source>
        <dbReference type="ARBA" id="ARBA00048039"/>
    </source>
</evidence>
<dbReference type="PANTHER" id="PTHR10788">
    <property type="entry name" value="TREHALOSE-6-PHOSPHATE SYNTHASE"/>
    <property type="match status" value="1"/>
</dbReference>
<evidence type="ECO:0000313" key="5">
    <source>
        <dbReference type="EMBL" id="RNJ54148.1"/>
    </source>
</evidence>
<keyword evidence="6" id="KW-1185">Reference proteome</keyword>
<accession>A0A3M9Y3X4</accession>
<dbReference type="GO" id="GO:0004805">
    <property type="term" value="F:trehalose-phosphatase activity"/>
    <property type="evidence" value="ECO:0007669"/>
    <property type="project" value="TreeGrafter"/>
</dbReference>
<evidence type="ECO:0000256" key="1">
    <source>
        <dbReference type="ARBA" id="ARBA00012538"/>
    </source>
</evidence>
<dbReference type="EMBL" id="RBVV01000114">
    <property type="protein sequence ID" value="RNJ54148.1"/>
    <property type="molecule type" value="Genomic_DNA"/>
</dbReference>
<dbReference type="FunFam" id="3.40.50.2000:FF:000007">
    <property type="entry name" value="Trehalose-6-phosphate synthase"/>
    <property type="match status" value="1"/>
</dbReference>
<comment type="caution">
    <text evidence="5">The sequence shown here is derived from an EMBL/GenBank/DDBJ whole genome shotgun (WGS) entry which is preliminary data.</text>
</comment>
<dbReference type="InterPro" id="IPR001830">
    <property type="entry name" value="Glyco_trans_20"/>
</dbReference>
<dbReference type="EC" id="2.4.1.15" evidence="1"/>